<evidence type="ECO:0000256" key="5">
    <source>
        <dbReference type="ARBA" id="ARBA00022729"/>
    </source>
</evidence>
<reference evidence="11 12" key="1">
    <citation type="submission" date="2019-11" db="EMBL/GenBank/DDBJ databases">
        <title>Complete genome sequence of Corynebacterium kalinowskii 1959, a novel Corynebacterium species isolated from soil of a small paddock in Vilsendorf, Germany.</title>
        <authorList>
            <person name="Schaffert L."/>
            <person name="Ruwe M."/>
            <person name="Milse J."/>
            <person name="Hanuschka K."/>
            <person name="Ortseifen V."/>
            <person name="Droste J."/>
            <person name="Brandt D."/>
            <person name="Schlueter L."/>
            <person name="Kutter Y."/>
            <person name="Vinke S."/>
            <person name="Viehoefer P."/>
            <person name="Jacob L."/>
            <person name="Luebke N.-C."/>
            <person name="Schulte-Berndt E."/>
            <person name="Hain C."/>
            <person name="Linder M."/>
            <person name="Schmidt P."/>
            <person name="Wollenschlaeger L."/>
            <person name="Luttermann T."/>
            <person name="Thieme E."/>
            <person name="Hassa J."/>
            <person name="Haak M."/>
            <person name="Wittchen M."/>
            <person name="Mentz A."/>
            <person name="Persicke M."/>
            <person name="Busche T."/>
            <person name="Ruckert C."/>
        </authorList>
    </citation>
    <scope>NUCLEOTIDE SEQUENCE [LARGE SCALE GENOMIC DNA]</scope>
    <source>
        <strain evidence="11 12">2039</strain>
    </source>
</reference>
<dbReference type="GO" id="GO:0046872">
    <property type="term" value="F:metal ion binding"/>
    <property type="evidence" value="ECO:0007669"/>
    <property type="project" value="UniProtKB-KW"/>
</dbReference>
<evidence type="ECO:0000313" key="12">
    <source>
        <dbReference type="Proteomes" id="UP000424462"/>
    </source>
</evidence>
<dbReference type="InterPro" id="IPR006311">
    <property type="entry name" value="TAT_signal"/>
</dbReference>
<keyword evidence="3" id="KW-0349">Heme</keyword>
<evidence type="ECO:0000256" key="8">
    <source>
        <dbReference type="ARBA" id="ARBA00025737"/>
    </source>
</evidence>
<keyword evidence="2 11" id="KW-0575">Peroxidase</keyword>
<keyword evidence="5" id="KW-0732">Signal</keyword>
<keyword evidence="7" id="KW-0408">Iron</keyword>
<evidence type="ECO:0000256" key="1">
    <source>
        <dbReference type="ARBA" id="ARBA00001970"/>
    </source>
</evidence>
<dbReference type="InterPro" id="IPR019546">
    <property type="entry name" value="TAT_signal_bac_arc"/>
</dbReference>
<dbReference type="Pfam" id="PF04261">
    <property type="entry name" value="Dyp_perox_N"/>
    <property type="match status" value="1"/>
</dbReference>
<feature type="domain" description="Dyp-type peroxidase N-terminal" evidence="9">
    <location>
        <begin position="60"/>
        <end position="202"/>
    </location>
</feature>
<dbReference type="GO" id="GO:0004601">
    <property type="term" value="F:peroxidase activity"/>
    <property type="evidence" value="ECO:0007669"/>
    <property type="project" value="UniProtKB-KW"/>
</dbReference>
<feature type="domain" description="Dyp-type peroxidase C-terminal" evidence="10">
    <location>
        <begin position="214"/>
        <end position="405"/>
    </location>
</feature>
<gene>
    <name evidence="11" type="primary">efeN</name>
    <name evidence="11" type="ORF">COCCU_08150</name>
</gene>
<dbReference type="InterPro" id="IPR011008">
    <property type="entry name" value="Dimeric_a/b-barrel"/>
</dbReference>
<dbReference type="Pfam" id="PF20628">
    <property type="entry name" value="Dyp_perox_C"/>
    <property type="match status" value="1"/>
</dbReference>
<dbReference type="GO" id="GO:0020037">
    <property type="term" value="F:heme binding"/>
    <property type="evidence" value="ECO:0007669"/>
    <property type="project" value="InterPro"/>
</dbReference>
<protein>
    <submittedName>
        <fullName evidence="11">Putative deferrochelatase/peroxidase EfeN</fullName>
        <ecNumber evidence="11">1.11.1.-</ecNumber>
    </submittedName>
</protein>
<dbReference type="PANTHER" id="PTHR30521">
    <property type="entry name" value="DEFERROCHELATASE/PEROXIDASE"/>
    <property type="match status" value="1"/>
</dbReference>
<dbReference type="SUPFAM" id="SSF54909">
    <property type="entry name" value="Dimeric alpha+beta barrel"/>
    <property type="match status" value="1"/>
</dbReference>
<dbReference type="Proteomes" id="UP000424462">
    <property type="component" value="Chromosome"/>
</dbReference>
<accession>A0A6B8VTR0</accession>
<evidence type="ECO:0000256" key="6">
    <source>
        <dbReference type="ARBA" id="ARBA00023002"/>
    </source>
</evidence>
<dbReference type="PROSITE" id="PS51318">
    <property type="entry name" value="TAT"/>
    <property type="match status" value="1"/>
</dbReference>
<dbReference type="InterPro" id="IPR006314">
    <property type="entry name" value="Dyp_peroxidase"/>
</dbReference>
<evidence type="ECO:0000313" key="11">
    <source>
        <dbReference type="EMBL" id="QGU07563.1"/>
    </source>
</evidence>
<dbReference type="PANTHER" id="PTHR30521:SF4">
    <property type="entry name" value="DEFERROCHELATASE"/>
    <property type="match status" value="1"/>
</dbReference>
<evidence type="ECO:0000259" key="10">
    <source>
        <dbReference type="Pfam" id="PF20628"/>
    </source>
</evidence>
<keyword evidence="12" id="KW-1185">Reference proteome</keyword>
<keyword evidence="6 11" id="KW-0560">Oxidoreductase</keyword>
<dbReference type="AlphaFoldDB" id="A0A6B8VTR0"/>
<evidence type="ECO:0000256" key="3">
    <source>
        <dbReference type="ARBA" id="ARBA00022617"/>
    </source>
</evidence>
<dbReference type="RefSeq" id="WP_156231047.1">
    <property type="nucleotide sequence ID" value="NZ_CP046455.1"/>
</dbReference>
<dbReference type="PROSITE" id="PS51257">
    <property type="entry name" value="PROKAR_LIPOPROTEIN"/>
    <property type="match status" value="1"/>
</dbReference>
<name>A0A6B8VTR0_9CORY</name>
<dbReference type="EC" id="1.11.1.-" evidence="11"/>
<dbReference type="InterPro" id="IPR048328">
    <property type="entry name" value="Dyp_perox_C"/>
</dbReference>
<comment type="similarity">
    <text evidence="8">Belongs to the DyP-type peroxidase family.</text>
</comment>
<dbReference type="EMBL" id="CP046455">
    <property type="protein sequence ID" value="QGU07563.1"/>
    <property type="molecule type" value="Genomic_DNA"/>
</dbReference>
<sequence precursor="true">MNTRIRAGLSRRGFLSGLGVGTGGAALAACTTRVASDVTAPEPEVPSIGVETVDFDGPHQAGVATPAQAHLNLIAFNLREGVDKRGLQRLLRLWTEDARRLTQGETPLGSLEPELADTPARLTVTCGFGPTLFDAVGIGAERPEWLAEIPAFSRDQLDERWGQSDLVLQICADDPLTLAHATRHLIRAGVDYARTHWIQQGFLDARGAQRPGQTPRNLFGQKDGTVNPRNEEDFLEQVWIDEGPQWGRGGTMMVVRRVFMNVDTWEILDRTSREVSVGRDLAEGAPLTGDKEFDEPDMTAVDHTGLPIIDPASHMARSRPPADHPEQVLHRRSYNYDLPPEPELSAALETEGVPVLSNSGLVFICFQRDPGTQFIPIQQRLDEADRLNQWITHIGSAVYFIPPGVSPDGEGGKRYWGAALLEA</sequence>
<evidence type="ECO:0000256" key="7">
    <source>
        <dbReference type="ARBA" id="ARBA00023004"/>
    </source>
</evidence>
<organism evidence="11 12">
    <name type="scientific">Corynebacterium occultum</name>
    <dbReference type="NCBI Taxonomy" id="2675219"/>
    <lineage>
        <taxon>Bacteria</taxon>
        <taxon>Bacillati</taxon>
        <taxon>Actinomycetota</taxon>
        <taxon>Actinomycetes</taxon>
        <taxon>Mycobacteriales</taxon>
        <taxon>Corynebacteriaceae</taxon>
        <taxon>Corynebacterium</taxon>
    </lineage>
</organism>
<dbReference type="InterPro" id="IPR048327">
    <property type="entry name" value="Dyp_perox_N"/>
</dbReference>
<dbReference type="PROSITE" id="PS51404">
    <property type="entry name" value="DYP_PEROXIDASE"/>
    <property type="match status" value="1"/>
</dbReference>
<proteinExistence type="inferred from homology"/>
<evidence type="ECO:0000259" key="9">
    <source>
        <dbReference type="Pfam" id="PF04261"/>
    </source>
</evidence>
<keyword evidence="4" id="KW-0479">Metal-binding</keyword>
<dbReference type="NCBIfam" id="TIGR01409">
    <property type="entry name" value="TAT_signal_seq"/>
    <property type="match status" value="1"/>
</dbReference>
<dbReference type="NCBIfam" id="TIGR01413">
    <property type="entry name" value="Dyp_perox_fam"/>
    <property type="match status" value="1"/>
</dbReference>
<dbReference type="KEGG" id="cok:COCCU_08150"/>
<dbReference type="GO" id="GO:0005829">
    <property type="term" value="C:cytosol"/>
    <property type="evidence" value="ECO:0007669"/>
    <property type="project" value="TreeGrafter"/>
</dbReference>
<evidence type="ECO:0000256" key="2">
    <source>
        <dbReference type="ARBA" id="ARBA00022559"/>
    </source>
</evidence>
<comment type="cofactor">
    <cofactor evidence="1">
        <name>heme b</name>
        <dbReference type="ChEBI" id="CHEBI:60344"/>
    </cofactor>
</comment>
<evidence type="ECO:0000256" key="4">
    <source>
        <dbReference type="ARBA" id="ARBA00022723"/>
    </source>
</evidence>